<organism evidence="9">
    <name type="scientific">Acididesulfobacillus acetoxydans</name>
    <dbReference type="NCBI Taxonomy" id="1561005"/>
    <lineage>
        <taxon>Bacteria</taxon>
        <taxon>Bacillati</taxon>
        <taxon>Bacillota</taxon>
        <taxon>Clostridia</taxon>
        <taxon>Eubacteriales</taxon>
        <taxon>Peptococcaceae</taxon>
        <taxon>Acididesulfobacillus</taxon>
    </lineage>
</organism>
<keyword evidence="4 8" id="KW-1133">Transmembrane helix</keyword>
<dbReference type="GO" id="GO:0005384">
    <property type="term" value="F:manganese ion transmembrane transporter activity"/>
    <property type="evidence" value="ECO:0007669"/>
    <property type="project" value="UniProtKB-UniRule"/>
</dbReference>
<comment type="function">
    <text evidence="8">Probably functions as a manganese efflux pump.</text>
</comment>
<feature type="transmembrane region" description="Helical" evidence="8">
    <location>
        <begin position="143"/>
        <end position="165"/>
    </location>
</feature>
<keyword evidence="1 8" id="KW-0813">Transport</keyword>
<evidence type="ECO:0000256" key="8">
    <source>
        <dbReference type="HAMAP-Rule" id="MF_01521"/>
    </source>
</evidence>
<name>A0A8S0VVL1_9FIRM</name>
<evidence type="ECO:0000256" key="5">
    <source>
        <dbReference type="ARBA" id="ARBA00023065"/>
    </source>
</evidence>
<keyword evidence="6 8" id="KW-0472">Membrane</keyword>
<keyword evidence="3 8" id="KW-0812">Transmembrane</keyword>
<protein>
    <recommendedName>
        <fullName evidence="8">Putative manganese efflux pump MntP</fullName>
    </recommendedName>
</protein>
<evidence type="ECO:0000256" key="7">
    <source>
        <dbReference type="ARBA" id="ARBA00023211"/>
    </source>
</evidence>
<dbReference type="AlphaFoldDB" id="A0A8S0VVL1"/>
<keyword evidence="7 8" id="KW-0464">Manganese</keyword>
<dbReference type="KEGG" id="aacx:DEACI_0370"/>
<dbReference type="RefSeq" id="WP_240983512.1">
    <property type="nucleotide sequence ID" value="NZ_CDGJ01000019.1"/>
</dbReference>
<dbReference type="Pfam" id="PF02659">
    <property type="entry name" value="Mntp"/>
    <property type="match status" value="1"/>
</dbReference>
<keyword evidence="11" id="KW-1185">Reference proteome</keyword>
<keyword evidence="5 8" id="KW-0406">Ion transport</keyword>
<proteinExistence type="inferred from homology"/>
<accession>A0A8S0VVL1</accession>
<dbReference type="Proteomes" id="UP000836597">
    <property type="component" value="Chromosome"/>
</dbReference>
<feature type="transmembrane region" description="Helical" evidence="8">
    <location>
        <begin position="6"/>
        <end position="27"/>
    </location>
</feature>
<comment type="subcellular location">
    <subcellularLocation>
        <location evidence="8">Cell membrane</location>
        <topology evidence="8">Multi-pass membrane protein</topology>
    </subcellularLocation>
</comment>
<dbReference type="EMBL" id="LR746496">
    <property type="protein sequence ID" value="CAA7599743.1"/>
    <property type="molecule type" value="Genomic_DNA"/>
</dbReference>
<feature type="transmembrane region" description="Helical" evidence="8">
    <location>
        <begin position="69"/>
        <end position="87"/>
    </location>
</feature>
<gene>
    <name evidence="8" type="primary">mntP</name>
    <name evidence="9" type="ORF">DEACI_0370</name>
    <name evidence="10" type="ORF">DEACI_0742</name>
</gene>
<comment type="similarity">
    <text evidence="8">Belongs to the MntP (TC 9.B.29) family.</text>
</comment>
<evidence type="ECO:0000256" key="6">
    <source>
        <dbReference type="ARBA" id="ARBA00023136"/>
    </source>
</evidence>
<evidence type="ECO:0000256" key="4">
    <source>
        <dbReference type="ARBA" id="ARBA00022989"/>
    </source>
</evidence>
<feature type="transmembrane region" description="Helical" evidence="8">
    <location>
        <begin position="39"/>
        <end position="63"/>
    </location>
</feature>
<dbReference type="GO" id="GO:0005886">
    <property type="term" value="C:plasma membrane"/>
    <property type="evidence" value="ECO:0007669"/>
    <property type="project" value="UniProtKB-SubCell"/>
</dbReference>
<evidence type="ECO:0000313" key="9">
    <source>
        <dbReference type="EMBL" id="CAA7599743.1"/>
    </source>
</evidence>
<dbReference type="InterPro" id="IPR022929">
    <property type="entry name" value="Put_MntP"/>
</dbReference>
<reference evidence="9" key="2">
    <citation type="submission" date="2020-01" db="EMBL/GenBank/DDBJ databases">
        <authorList>
            <person name="Hornung B."/>
        </authorList>
    </citation>
    <scope>NUCLEOTIDE SEQUENCE</scope>
    <source>
        <strain evidence="9">PacBioINE</strain>
    </source>
</reference>
<dbReference type="HAMAP" id="MF_01521">
    <property type="entry name" value="MntP_pump"/>
    <property type="match status" value="1"/>
</dbReference>
<dbReference type="Proteomes" id="UP001071230">
    <property type="component" value="Unassembled WGS sequence"/>
</dbReference>
<evidence type="ECO:0000256" key="3">
    <source>
        <dbReference type="ARBA" id="ARBA00022692"/>
    </source>
</evidence>
<dbReference type="PANTHER" id="PTHR35529:SF1">
    <property type="entry name" value="MANGANESE EFFLUX PUMP MNTP-RELATED"/>
    <property type="match status" value="1"/>
</dbReference>
<keyword evidence="2 8" id="KW-1003">Cell membrane</keyword>
<dbReference type="EMBL" id="CDGJ01000019">
    <property type="protein sequence ID" value="CEJ06294.1"/>
    <property type="molecule type" value="Genomic_DNA"/>
</dbReference>
<evidence type="ECO:0000256" key="2">
    <source>
        <dbReference type="ARBA" id="ARBA00022475"/>
    </source>
</evidence>
<dbReference type="PANTHER" id="PTHR35529">
    <property type="entry name" value="MANGANESE EFFLUX PUMP MNTP-RELATED"/>
    <property type="match status" value="1"/>
</dbReference>
<evidence type="ECO:0000313" key="11">
    <source>
        <dbReference type="Proteomes" id="UP001071230"/>
    </source>
</evidence>
<feature type="transmembrane region" description="Helical" evidence="8">
    <location>
        <begin position="177"/>
        <end position="196"/>
    </location>
</feature>
<reference evidence="10" key="1">
    <citation type="submission" date="2014-11" db="EMBL/GenBank/DDBJ databases">
        <authorList>
            <person name="Hornung B.V."/>
        </authorList>
    </citation>
    <scope>NUCLEOTIDE SEQUENCE</scope>
    <source>
        <strain evidence="10">INE</strain>
    </source>
</reference>
<evidence type="ECO:0000313" key="10">
    <source>
        <dbReference type="EMBL" id="CEJ06294.1"/>
    </source>
</evidence>
<evidence type="ECO:0000256" key="1">
    <source>
        <dbReference type="ARBA" id="ARBA00022448"/>
    </source>
</evidence>
<dbReference type="InterPro" id="IPR003810">
    <property type="entry name" value="Mntp/YtaF"/>
</dbReference>
<sequence length="199" mass="20492">MSQGWVVVIAIALGADAFSLALAIGLTGISKRMIFRLTVLVALFHVLMPLAGLVAGQTLGLFLGRVAKGAGALILFWLGARMLYPVLRPKTEHRSLSRGRGTERERKLPAGISLEGAGLFALAAGVSVDALSVGFSLGTMGGAIGRTVIIIGCAAGFMTLAGLILGRLLGTWAGEKAEFFGGLALVLIGLKIALALPKV</sequence>
<feature type="transmembrane region" description="Helical" evidence="8">
    <location>
        <begin position="108"/>
        <end position="131"/>
    </location>
</feature>